<dbReference type="Proteomes" id="UP000737171">
    <property type="component" value="Unassembled WGS sequence"/>
</dbReference>
<evidence type="ECO:0008006" key="5">
    <source>
        <dbReference type="Google" id="ProtNLM"/>
    </source>
</evidence>
<feature type="compositionally biased region" description="Low complexity" evidence="1">
    <location>
        <begin position="26"/>
        <end position="41"/>
    </location>
</feature>
<protein>
    <recommendedName>
        <fullName evidence="5">DUF2057 domain-containing protein</fullName>
    </recommendedName>
</protein>
<feature type="signal peptide" evidence="2">
    <location>
        <begin position="1"/>
        <end position="22"/>
    </location>
</feature>
<evidence type="ECO:0000256" key="1">
    <source>
        <dbReference type="SAM" id="MobiDB-lite"/>
    </source>
</evidence>
<evidence type="ECO:0000256" key="2">
    <source>
        <dbReference type="SAM" id="SignalP"/>
    </source>
</evidence>
<evidence type="ECO:0000313" key="4">
    <source>
        <dbReference type="Proteomes" id="UP000737171"/>
    </source>
</evidence>
<accession>A0ABX2EAP9</accession>
<feature type="region of interest" description="Disordered" evidence="1">
    <location>
        <begin position="26"/>
        <end position="48"/>
    </location>
</feature>
<name>A0ABX2EAP9_9BURK</name>
<sequence>MTWRTWLAAGLAAAAGCAVAPAATQTPTPIEASAPRRASPAPKAPRGHRTMQITLQAAALTALGKPLPLEVTLSNPGSSGLVIDDPAQSLDIEFHLVDQKTREDLSFTMGKVTTTTLGSVDEYAIEVPVPKPTTIPPKGTLSFKADANMRLFLRAGDYDAYVTHKDSESNHVPLKVVYTRESVTLLFATAHDPQMSYGRREWATDRLAKLFPAFRLNLPLPDEAAASRSQREASNQPAYVRFAEWWRDQLATADLDERLEKAR</sequence>
<proteinExistence type="predicted"/>
<keyword evidence="2" id="KW-0732">Signal</keyword>
<comment type="caution">
    <text evidence="3">The sequence shown here is derived from an EMBL/GenBank/DDBJ whole genome shotgun (WGS) entry which is preliminary data.</text>
</comment>
<keyword evidence="4" id="KW-1185">Reference proteome</keyword>
<evidence type="ECO:0000313" key="3">
    <source>
        <dbReference type="EMBL" id="NRF65812.1"/>
    </source>
</evidence>
<gene>
    <name evidence="3" type="ORF">HLB44_02310</name>
</gene>
<dbReference type="RefSeq" id="WP_173120185.1">
    <property type="nucleotide sequence ID" value="NZ_JABRWJ010000001.1"/>
</dbReference>
<dbReference type="EMBL" id="JABRWJ010000001">
    <property type="protein sequence ID" value="NRF65812.1"/>
    <property type="molecule type" value="Genomic_DNA"/>
</dbReference>
<organism evidence="3 4">
    <name type="scientific">Pseudaquabacterium terrae</name>
    <dbReference type="NCBI Taxonomy" id="2732868"/>
    <lineage>
        <taxon>Bacteria</taxon>
        <taxon>Pseudomonadati</taxon>
        <taxon>Pseudomonadota</taxon>
        <taxon>Betaproteobacteria</taxon>
        <taxon>Burkholderiales</taxon>
        <taxon>Sphaerotilaceae</taxon>
        <taxon>Pseudaquabacterium</taxon>
    </lineage>
</organism>
<dbReference type="PROSITE" id="PS51257">
    <property type="entry name" value="PROKAR_LIPOPROTEIN"/>
    <property type="match status" value="1"/>
</dbReference>
<reference evidence="3 4" key="1">
    <citation type="submission" date="2020-05" db="EMBL/GenBank/DDBJ databases">
        <title>Aquincola sp. isolate from soil.</title>
        <authorList>
            <person name="Han J."/>
            <person name="Kim D.-U."/>
        </authorList>
    </citation>
    <scope>NUCLEOTIDE SEQUENCE [LARGE SCALE GENOMIC DNA]</scope>
    <source>
        <strain evidence="3 4">S2</strain>
    </source>
</reference>
<feature type="chain" id="PRO_5046443372" description="DUF2057 domain-containing protein" evidence="2">
    <location>
        <begin position="23"/>
        <end position="263"/>
    </location>
</feature>